<dbReference type="PRINTS" id="PR00502">
    <property type="entry name" value="NUDIXFAMILY"/>
</dbReference>
<protein>
    <submittedName>
        <fullName evidence="5">NUDIX hydrolase</fullName>
    </submittedName>
</protein>
<dbReference type="SUPFAM" id="SSF55811">
    <property type="entry name" value="Nudix"/>
    <property type="match status" value="1"/>
</dbReference>
<dbReference type="PANTHER" id="PTHR43046:SF16">
    <property type="entry name" value="ADP-RIBOSE PYROPHOSPHATASE YJHB-RELATED"/>
    <property type="match status" value="1"/>
</dbReference>
<dbReference type="Pfam" id="PF00293">
    <property type="entry name" value="NUDIX"/>
    <property type="match status" value="1"/>
</dbReference>
<evidence type="ECO:0000313" key="6">
    <source>
        <dbReference type="EMBL" id="WJW66431.1"/>
    </source>
</evidence>
<evidence type="ECO:0000259" key="4">
    <source>
        <dbReference type="PROSITE" id="PS51462"/>
    </source>
</evidence>
<gene>
    <name evidence="5" type="ORF">HXX08_01545</name>
    <name evidence="6" type="ORF">OZ401_002229</name>
</gene>
<dbReference type="Gene3D" id="3.90.79.10">
    <property type="entry name" value="Nucleoside Triphosphate Pyrophosphohydrolase"/>
    <property type="match status" value="1"/>
</dbReference>
<dbReference type="PANTHER" id="PTHR43046">
    <property type="entry name" value="GDP-MANNOSE MANNOSYL HYDROLASE"/>
    <property type="match status" value="1"/>
</dbReference>
<dbReference type="InterPro" id="IPR000086">
    <property type="entry name" value="NUDIX_hydrolase_dom"/>
</dbReference>
<sequence length="177" mass="20279">MSEIQQEWQYYRVSQGVLAHQGGVLLVANDYGYPELMWSLPGGRLEPGEQHKEGLRREFLEETGLQVTVGELLYAVDSRSEIAHKQFVTLVFEVSLTAPEVAPEPIAEVNGPVKEVRFVPFAQVPEYIHRPSMGEGLLNYLIHGKAMPRYFIYPEYLTTKWQPLRWQPTTPERPDVP</sequence>
<dbReference type="PROSITE" id="PS51462">
    <property type="entry name" value="NUDIX"/>
    <property type="match status" value="1"/>
</dbReference>
<evidence type="ECO:0000256" key="1">
    <source>
        <dbReference type="ARBA" id="ARBA00001946"/>
    </source>
</evidence>
<evidence type="ECO:0000313" key="7">
    <source>
        <dbReference type="Proteomes" id="UP000521676"/>
    </source>
</evidence>
<dbReference type="InterPro" id="IPR020476">
    <property type="entry name" value="Nudix_hydrolase"/>
</dbReference>
<evidence type="ECO:0000256" key="2">
    <source>
        <dbReference type="ARBA" id="ARBA00022801"/>
    </source>
</evidence>
<keyword evidence="2 3" id="KW-0378">Hydrolase</keyword>
<dbReference type="Proteomes" id="UP000521676">
    <property type="component" value="Unassembled WGS sequence"/>
</dbReference>
<organism evidence="5 7">
    <name type="scientific">Candidatus Chlorohelix allophototropha</name>
    <dbReference type="NCBI Taxonomy" id="3003348"/>
    <lineage>
        <taxon>Bacteria</taxon>
        <taxon>Bacillati</taxon>
        <taxon>Chloroflexota</taxon>
        <taxon>Chloroflexia</taxon>
        <taxon>Candidatus Chloroheliales</taxon>
        <taxon>Candidatus Chloroheliaceae</taxon>
        <taxon>Candidatus Chlorohelix</taxon>
    </lineage>
</organism>
<reference evidence="5 7" key="1">
    <citation type="submission" date="2020-06" db="EMBL/GenBank/DDBJ databases">
        <title>Anoxygenic phototrophic Chloroflexota member uses a Type I reaction center.</title>
        <authorList>
            <person name="Tsuji J.M."/>
            <person name="Shaw N.A."/>
            <person name="Nagashima S."/>
            <person name="Venkiteswaran J."/>
            <person name="Schiff S.L."/>
            <person name="Hanada S."/>
            <person name="Tank M."/>
            <person name="Neufeld J.D."/>
        </authorList>
    </citation>
    <scope>NUCLEOTIDE SEQUENCE [LARGE SCALE GENOMIC DNA]</scope>
    <source>
        <strain evidence="5">L227-S17</strain>
    </source>
</reference>
<accession>A0A8T7LYU0</accession>
<comment type="similarity">
    <text evidence="3">Belongs to the Nudix hydrolase family.</text>
</comment>
<dbReference type="InterPro" id="IPR015797">
    <property type="entry name" value="NUDIX_hydrolase-like_dom_sf"/>
</dbReference>
<dbReference type="GO" id="GO:0016787">
    <property type="term" value="F:hydrolase activity"/>
    <property type="evidence" value="ECO:0007669"/>
    <property type="project" value="UniProtKB-KW"/>
</dbReference>
<feature type="domain" description="Nudix hydrolase" evidence="4">
    <location>
        <begin position="10"/>
        <end position="141"/>
    </location>
</feature>
<dbReference type="AlphaFoldDB" id="A0A8T7LYU0"/>
<evidence type="ECO:0000256" key="3">
    <source>
        <dbReference type="RuleBase" id="RU003476"/>
    </source>
</evidence>
<dbReference type="RefSeq" id="WP_341468317.1">
    <property type="nucleotide sequence ID" value="NZ_CP128399.1"/>
</dbReference>
<reference evidence="6" key="2">
    <citation type="journal article" date="2024" name="Nature">
        <title>Anoxygenic phototroph of the Chloroflexota uses a type I reaction centre.</title>
        <authorList>
            <person name="Tsuji J.M."/>
            <person name="Shaw N.A."/>
            <person name="Nagashima S."/>
            <person name="Venkiteswaran J.J."/>
            <person name="Schiff S.L."/>
            <person name="Watanabe T."/>
            <person name="Fukui M."/>
            <person name="Hanada S."/>
            <person name="Tank M."/>
            <person name="Neufeld J.D."/>
        </authorList>
    </citation>
    <scope>NUCLEOTIDE SEQUENCE</scope>
    <source>
        <strain evidence="6">L227-S17</strain>
    </source>
</reference>
<evidence type="ECO:0000313" key="8">
    <source>
        <dbReference type="Proteomes" id="UP001431572"/>
    </source>
</evidence>
<comment type="cofactor">
    <cofactor evidence="1">
        <name>Mg(2+)</name>
        <dbReference type="ChEBI" id="CHEBI:18420"/>
    </cofactor>
</comment>
<dbReference type="Proteomes" id="UP001431572">
    <property type="component" value="Chromosome 1"/>
</dbReference>
<dbReference type="PROSITE" id="PS00893">
    <property type="entry name" value="NUDIX_BOX"/>
    <property type="match status" value="1"/>
</dbReference>
<dbReference type="InterPro" id="IPR020084">
    <property type="entry name" value="NUDIX_hydrolase_CS"/>
</dbReference>
<name>A0A8T7LYU0_9CHLR</name>
<dbReference type="EMBL" id="CP128399">
    <property type="protein sequence ID" value="WJW66431.1"/>
    <property type="molecule type" value="Genomic_DNA"/>
</dbReference>
<keyword evidence="8" id="KW-1185">Reference proteome</keyword>
<dbReference type="CDD" id="cd02883">
    <property type="entry name" value="NUDIX_Hydrolase"/>
    <property type="match status" value="1"/>
</dbReference>
<dbReference type="EMBL" id="JACATZ010000001">
    <property type="protein sequence ID" value="NWJ44540.1"/>
    <property type="molecule type" value="Genomic_DNA"/>
</dbReference>
<proteinExistence type="inferred from homology"/>
<evidence type="ECO:0000313" key="5">
    <source>
        <dbReference type="EMBL" id="NWJ44540.1"/>
    </source>
</evidence>